<evidence type="ECO:0000313" key="1">
    <source>
        <dbReference type="EMBL" id="KAD4384593.1"/>
    </source>
</evidence>
<dbReference type="Proteomes" id="UP000326396">
    <property type="component" value="Linkage Group LG3"/>
</dbReference>
<accession>A0A5N6N435</accession>
<organism evidence="1 2">
    <name type="scientific">Mikania micrantha</name>
    <name type="common">bitter vine</name>
    <dbReference type="NCBI Taxonomy" id="192012"/>
    <lineage>
        <taxon>Eukaryota</taxon>
        <taxon>Viridiplantae</taxon>
        <taxon>Streptophyta</taxon>
        <taxon>Embryophyta</taxon>
        <taxon>Tracheophyta</taxon>
        <taxon>Spermatophyta</taxon>
        <taxon>Magnoliopsida</taxon>
        <taxon>eudicotyledons</taxon>
        <taxon>Gunneridae</taxon>
        <taxon>Pentapetalae</taxon>
        <taxon>asterids</taxon>
        <taxon>campanulids</taxon>
        <taxon>Asterales</taxon>
        <taxon>Asteraceae</taxon>
        <taxon>Asteroideae</taxon>
        <taxon>Heliantheae alliance</taxon>
        <taxon>Eupatorieae</taxon>
        <taxon>Mikania</taxon>
    </lineage>
</organism>
<dbReference type="PANTHER" id="PTHR35317:SF31">
    <property type="entry name" value="DUF4219 DOMAIN-CONTAINING PROTEIN"/>
    <property type="match status" value="1"/>
</dbReference>
<keyword evidence="2" id="KW-1185">Reference proteome</keyword>
<dbReference type="OrthoDB" id="1738260at2759"/>
<evidence type="ECO:0000313" key="2">
    <source>
        <dbReference type="Proteomes" id="UP000326396"/>
    </source>
</evidence>
<dbReference type="AlphaFoldDB" id="A0A5N6N435"/>
<gene>
    <name evidence="1" type="ORF">E3N88_24761</name>
</gene>
<reference evidence="1 2" key="1">
    <citation type="submission" date="2019-05" db="EMBL/GenBank/DDBJ databases">
        <title>Mikania micrantha, genome provides insights into the molecular mechanism of rapid growth.</title>
        <authorList>
            <person name="Liu B."/>
        </authorList>
    </citation>
    <scope>NUCLEOTIDE SEQUENCE [LARGE SCALE GENOMIC DNA]</scope>
    <source>
        <strain evidence="1">NLD-2019</strain>
        <tissue evidence="1">Leaf</tissue>
    </source>
</reference>
<name>A0A5N6N435_9ASTR</name>
<sequence>MAAVNKHDTENGTLNKPPMFTREDYDTWKVRMEGFIRNQDFKLWKSVLEGPFIPTVPAAGAGGAPVPKDPSLYFDEDYKRMEVDSKALWLIQMAILNSIIHAFKKCKSAQEMWNSLQQMYEGSEDVKENKKDMLKQKFENFCQQNNEKMTSQYLRYVQLVDELIAACVKMENHDVIRKFLRSLPHAWNIYSVAIRRTENLRTLKLSELFGILSAYLMEIDAQEPKSSHITSGSAALYAPINNPSYQSYQPIYHPTSTPIVSIPETPTPTTTHTNSFSNPTPLLTSGQGAFMADETNYFHLCQEDLDGIPADDLEEMDINYQMAMISYRAKKFYQRTGRQFKKHNMKTGFGLNKTLLCCHTGLCYVATQDFDIPTHATQ</sequence>
<proteinExistence type="predicted"/>
<dbReference type="EMBL" id="SZYD01000013">
    <property type="protein sequence ID" value="KAD4384593.1"/>
    <property type="molecule type" value="Genomic_DNA"/>
</dbReference>
<protein>
    <recommendedName>
        <fullName evidence="3">DUF4219 domain-containing protein</fullName>
    </recommendedName>
</protein>
<dbReference type="PANTHER" id="PTHR35317">
    <property type="entry name" value="OS04G0629600 PROTEIN"/>
    <property type="match status" value="1"/>
</dbReference>
<comment type="caution">
    <text evidence="1">The sequence shown here is derived from an EMBL/GenBank/DDBJ whole genome shotgun (WGS) entry which is preliminary data.</text>
</comment>
<dbReference type="Pfam" id="PF14223">
    <property type="entry name" value="Retrotran_gag_2"/>
    <property type="match status" value="1"/>
</dbReference>
<evidence type="ECO:0008006" key="3">
    <source>
        <dbReference type="Google" id="ProtNLM"/>
    </source>
</evidence>